<keyword evidence="7 10" id="KW-0472">Membrane</keyword>
<keyword evidence="2" id="KW-1003">Cell membrane</keyword>
<sequence>MVRKASRDCEFHKVGGTHHVHLNEPDKVGKLVNNFLEKHHKFEKGLEKTSLYMNREDNIKSIPILLQCGSKMNFLFTKKEAIRAMLLKTKRTLSEFNPPSVNKIGKANMERVSRLFKFYMLTILFSVLQFNTSAYIRRIPFILTYKENEMSDSYWRLIYLADMNFLFFISGVFVGCNWLFLFFVAHVVSEMKMLNKMMSKSSMDPESRDFRILVDYHSFILSLIKDIEDNYSGLLLGEYVLNLLSACFCLFMWTIDGLPPDLEHTTRYLNLAFNFLVALGLFCYAGNALSEQCKGVANIIFYKMMEKQLSKNNKLASIMMIRRSQLRTSITFGKFFDLNMETFYDTEVNKQPDTKQLQPKTIDGMNMTIVETMQLKLFFEKQKSRYV</sequence>
<keyword evidence="9 10" id="KW-0807">Transducer</keyword>
<keyword evidence="4 10" id="KW-0812">Transmembrane</keyword>
<comment type="caution">
    <text evidence="11">The sequence shown here is derived from an EMBL/GenBank/DDBJ whole genome shotgun (WGS) entry which is preliminary data.</text>
</comment>
<comment type="subcellular location">
    <subcellularLocation>
        <location evidence="1 10">Cell membrane</location>
        <topology evidence="1 10">Multi-pass membrane protein</topology>
    </subcellularLocation>
</comment>
<dbReference type="Proteomes" id="UP001516400">
    <property type="component" value="Unassembled WGS sequence"/>
</dbReference>
<feature type="transmembrane region" description="Helical" evidence="10">
    <location>
        <begin position="118"/>
        <end position="136"/>
    </location>
</feature>
<dbReference type="PANTHER" id="PTHR21137:SF35">
    <property type="entry name" value="ODORANT RECEPTOR 19A-RELATED"/>
    <property type="match status" value="1"/>
</dbReference>
<evidence type="ECO:0000256" key="10">
    <source>
        <dbReference type="RuleBase" id="RU351113"/>
    </source>
</evidence>
<dbReference type="InterPro" id="IPR004117">
    <property type="entry name" value="7tm6_olfct_rcpt"/>
</dbReference>
<evidence type="ECO:0000256" key="6">
    <source>
        <dbReference type="ARBA" id="ARBA00022989"/>
    </source>
</evidence>
<evidence type="ECO:0000256" key="1">
    <source>
        <dbReference type="ARBA" id="ARBA00004651"/>
    </source>
</evidence>
<evidence type="ECO:0000256" key="2">
    <source>
        <dbReference type="ARBA" id="ARBA00022475"/>
    </source>
</evidence>
<dbReference type="GO" id="GO:0007165">
    <property type="term" value="P:signal transduction"/>
    <property type="evidence" value="ECO:0007669"/>
    <property type="project" value="UniProtKB-KW"/>
</dbReference>
<feature type="transmembrane region" description="Helical" evidence="10">
    <location>
        <begin position="234"/>
        <end position="255"/>
    </location>
</feature>
<evidence type="ECO:0000256" key="7">
    <source>
        <dbReference type="ARBA" id="ARBA00023136"/>
    </source>
</evidence>
<organism evidence="11 12">
    <name type="scientific">Cryptolaemus montrouzieri</name>
    <dbReference type="NCBI Taxonomy" id="559131"/>
    <lineage>
        <taxon>Eukaryota</taxon>
        <taxon>Metazoa</taxon>
        <taxon>Ecdysozoa</taxon>
        <taxon>Arthropoda</taxon>
        <taxon>Hexapoda</taxon>
        <taxon>Insecta</taxon>
        <taxon>Pterygota</taxon>
        <taxon>Neoptera</taxon>
        <taxon>Endopterygota</taxon>
        <taxon>Coleoptera</taxon>
        <taxon>Polyphaga</taxon>
        <taxon>Cucujiformia</taxon>
        <taxon>Coccinelloidea</taxon>
        <taxon>Coccinellidae</taxon>
        <taxon>Scymninae</taxon>
        <taxon>Scymnini</taxon>
        <taxon>Cryptolaemus</taxon>
    </lineage>
</organism>
<dbReference type="GO" id="GO:0005886">
    <property type="term" value="C:plasma membrane"/>
    <property type="evidence" value="ECO:0007669"/>
    <property type="project" value="UniProtKB-SubCell"/>
</dbReference>
<keyword evidence="12" id="KW-1185">Reference proteome</keyword>
<keyword evidence="6 10" id="KW-1133">Transmembrane helix</keyword>
<name>A0ABD2N6W9_9CUCU</name>
<evidence type="ECO:0000313" key="11">
    <source>
        <dbReference type="EMBL" id="KAL3274259.1"/>
    </source>
</evidence>
<comment type="similarity">
    <text evidence="10">Belongs to the insect chemoreceptor superfamily. Heteromeric odorant receptor channel (TC 1.A.69) family.</text>
</comment>
<keyword evidence="3 10" id="KW-0716">Sensory transduction</keyword>
<evidence type="ECO:0000313" key="12">
    <source>
        <dbReference type="Proteomes" id="UP001516400"/>
    </source>
</evidence>
<protein>
    <recommendedName>
        <fullName evidence="10">Odorant receptor</fullName>
    </recommendedName>
</protein>
<evidence type="ECO:0000256" key="8">
    <source>
        <dbReference type="ARBA" id="ARBA00023170"/>
    </source>
</evidence>
<dbReference type="AlphaFoldDB" id="A0ABD2N6W9"/>
<gene>
    <name evidence="11" type="ORF">HHI36_015668</name>
</gene>
<keyword evidence="8 10" id="KW-0675">Receptor</keyword>
<accession>A0ABD2N6W9</accession>
<evidence type="ECO:0000256" key="5">
    <source>
        <dbReference type="ARBA" id="ARBA00022725"/>
    </source>
</evidence>
<dbReference type="GO" id="GO:0007608">
    <property type="term" value="P:sensory perception of smell"/>
    <property type="evidence" value="ECO:0007669"/>
    <property type="project" value="UniProtKB-KW"/>
</dbReference>
<comment type="caution">
    <text evidence="10">Lacks conserved residue(s) required for the propagation of feature annotation.</text>
</comment>
<proteinExistence type="inferred from homology"/>
<dbReference type="EMBL" id="JABFTP020000062">
    <property type="protein sequence ID" value="KAL3274259.1"/>
    <property type="molecule type" value="Genomic_DNA"/>
</dbReference>
<dbReference type="PANTHER" id="PTHR21137">
    <property type="entry name" value="ODORANT RECEPTOR"/>
    <property type="match status" value="1"/>
</dbReference>
<reference evidence="11 12" key="1">
    <citation type="journal article" date="2021" name="BMC Biol.">
        <title>Horizontally acquired antibacterial genes associated with adaptive radiation of ladybird beetles.</title>
        <authorList>
            <person name="Li H.S."/>
            <person name="Tang X.F."/>
            <person name="Huang Y.H."/>
            <person name="Xu Z.Y."/>
            <person name="Chen M.L."/>
            <person name="Du X.Y."/>
            <person name="Qiu B.Y."/>
            <person name="Chen P.T."/>
            <person name="Zhang W."/>
            <person name="Slipinski A."/>
            <person name="Escalona H.E."/>
            <person name="Waterhouse R.M."/>
            <person name="Zwick A."/>
            <person name="Pang H."/>
        </authorList>
    </citation>
    <scope>NUCLEOTIDE SEQUENCE [LARGE SCALE GENOMIC DNA]</scope>
    <source>
        <strain evidence="11">SYSU2018</strain>
    </source>
</reference>
<evidence type="ECO:0000256" key="4">
    <source>
        <dbReference type="ARBA" id="ARBA00022692"/>
    </source>
</evidence>
<feature type="transmembrane region" description="Helical" evidence="10">
    <location>
        <begin position="165"/>
        <end position="188"/>
    </location>
</feature>
<evidence type="ECO:0000256" key="3">
    <source>
        <dbReference type="ARBA" id="ARBA00022606"/>
    </source>
</evidence>
<feature type="transmembrane region" description="Helical" evidence="10">
    <location>
        <begin position="267"/>
        <end position="285"/>
    </location>
</feature>
<dbReference type="Pfam" id="PF02949">
    <property type="entry name" value="7tm_6"/>
    <property type="match status" value="1"/>
</dbReference>
<keyword evidence="5 10" id="KW-0552">Olfaction</keyword>
<evidence type="ECO:0000256" key="9">
    <source>
        <dbReference type="ARBA" id="ARBA00023224"/>
    </source>
</evidence>